<dbReference type="SUPFAM" id="SSF89095">
    <property type="entry name" value="GatB/YqeY motif"/>
    <property type="match status" value="1"/>
</dbReference>
<gene>
    <name evidence="1" type="ORF">CcrBL10_gp142</name>
</gene>
<evidence type="ECO:0000313" key="2">
    <source>
        <dbReference type="Proteomes" id="UP000258997"/>
    </source>
</evidence>
<keyword evidence="2" id="KW-1185">Reference proteome</keyword>
<name>A0A385E9D8_9CAUD</name>
<protein>
    <submittedName>
        <fullName evidence="1">Transamidase domain protein</fullName>
    </submittedName>
</protein>
<accession>A0A385E9D8</accession>
<dbReference type="GO" id="GO:0016884">
    <property type="term" value="F:carbon-nitrogen ligase activity, with glutamine as amido-N-donor"/>
    <property type="evidence" value="ECO:0007669"/>
    <property type="project" value="InterPro"/>
</dbReference>
<sequence>MTTLIEQLRNDALAARKAAVKKEAGGEHAALLASVASDATMIGKNDRAAPGREPTDDETAKVVKKYIAGLETSIEAARSEEERSRFIVEKRRLEGFLPQMLDGGHLTDAIHVTLAKLGVERDVKSTKAVVADLQETYPGQIDPAAVSRYLRNV</sequence>
<reference evidence="1 2" key="1">
    <citation type="submission" date="2018-07" db="EMBL/GenBank/DDBJ databases">
        <title>Giant CbK-like Caulobacter bacteriophages have genetically divergent genomes.</title>
        <authorList>
            <person name="Wilson K.M."/>
            <person name="Ely B."/>
        </authorList>
    </citation>
    <scope>NUCLEOTIDE SEQUENCE [LARGE SCALE GENOMIC DNA]</scope>
</reference>
<organism evidence="1 2">
    <name type="scientific">Caulobacter phage CcrBL10</name>
    <dbReference type="NCBI Taxonomy" id="2283269"/>
    <lineage>
        <taxon>Viruses</taxon>
        <taxon>Duplodnaviria</taxon>
        <taxon>Heunggongvirae</taxon>
        <taxon>Uroviricota</taxon>
        <taxon>Caudoviricetes</taxon>
        <taxon>Jeanschmidtviridae</taxon>
        <taxon>Poindextervirus</taxon>
        <taxon>Poindextervirus BL10</taxon>
    </lineage>
</organism>
<dbReference type="EMBL" id="MH588544">
    <property type="protein sequence ID" value="AXQ68346.1"/>
    <property type="molecule type" value="Genomic_DNA"/>
</dbReference>
<dbReference type="Proteomes" id="UP000258997">
    <property type="component" value="Segment"/>
</dbReference>
<proteinExistence type="predicted"/>
<evidence type="ECO:0000313" key="1">
    <source>
        <dbReference type="EMBL" id="AXQ68346.1"/>
    </source>
</evidence>
<dbReference type="InterPro" id="IPR003789">
    <property type="entry name" value="Asn/Gln_tRNA_amidoTrase-B-like"/>
</dbReference>